<feature type="signal peptide" evidence="8">
    <location>
        <begin position="1"/>
        <end position="25"/>
    </location>
</feature>
<evidence type="ECO:0000256" key="3">
    <source>
        <dbReference type="ARBA" id="ARBA00023277"/>
    </source>
</evidence>
<dbReference type="Proteomes" id="UP000238949">
    <property type="component" value="Unassembled WGS sequence"/>
</dbReference>
<dbReference type="RefSeq" id="WP_105932877.1">
    <property type="nucleotide sequence ID" value="NZ_PVNP01000005.1"/>
</dbReference>
<protein>
    <recommendedName>
        <fullName evidence="8">Endoglucanase</fullName>
        <ecNumber evidence="8">3.2.1.4</ecNumber>
    </recommendedName>
</protein>
<dbReference type="AlphaFoldDB" id="A0A2S9VG88"/>
<dbReference type="InterPro" id="IPR001701">
    <property type="entry name" value="Glyco_hydro_9"/>
</dbReference>
<keyword evidence="8" id="KW-0732">Signal</keyword>
<feature type="active site" evidence="7">
    <location>
        <position position="543"/>
    </location>
</feature>
<dbReference type="InterPro" id="IPR033126">
    <property type="entry name" value="Glyco_hydro_9_Asp/Glu_AS"/>
</dbReference>
<dbReference type="PROSITE" id="PS00698">
    <property type="entry name" value="GH9_3"/>
    <property type="match status" value="1"/>
</dbReference>
<keyword evidence="12" id="KW-1185">Reference proteome</keyword>
<evidence type="ECO:0000256" key="1">
    <source>
        <dbReference type="ARBA" id="ARBA00007072"/>
    </source>
</evidence>
<feature type="chain" id="PRO_5015367393" description="Endoglucanase" evidence="8">
    <location>
        <begin position="26"/>
        <end position="573"/>
    </location>
</feature>
<comment type="similarity">
    <text evidence="1 6 8">Belongs to the glycosyl hydrolase 9 (cellulase E) family.</text>
</comment>
<evidence type="ECO:0000313" key="11">
    <source>
        <dbReference type="EMBL" id="PRO75482.1"/>
    </source>
</evidence>
<dbReference type="SUPFAM" id="SSF81296">
    <property type="entry name" value="E set domains"/>
    <property type="match status" value="1"/>
</dbReference>
<dbReference type="InterPro" id="IPR012341">
    <property type="entry name" value="6hp_glycosidase-like_sf"/>
</dbReference>
<keyword evidence="5 6" id="KW-0624">Polysaccharide degradation</keyword>
<dbReference type="InterPro" id="IPR018221">
    <property type="entry name" value="Glyco_hydro_9_His_AS"/>
</dbReference>
<dbReference type="Gene3D" id="2.60.40.10">
    <property type="entry name" value="Immunoglobulins"/>
    <property type="match status" value="1"/>
</dbReference>
<keyword evidence="3 6" id="KW-0119">Carbohydrate metabolism</keyword>
<dbReference type="CDD" id="cd02850">
    <property type="entry name" value="E_set_Cellulase_N"/>
    <property type="match status" value="1"/>
</dbReference>
<dbReference type="InterPro" id="IPR014756">
    <property type="entry name" value="Ig_E-set"/>
</dbReference>
<keyword evidence="8" id="KW-0136">Cellulose degradation</keyword>
<gene>
    <name evidence="11" type="ORF">C6Y40_00815</name>
</gene>
<comment type="catalytic activity">
    <reaction evidence="8">
        <text>Endohydrolysis of (1-&gt;4)-beta-D-glucosidic linkages in cellulose, lichenin and cereal beta-D-glucans.</text>
        <dbReference type="EC" id="3.2.1.4"/>
    </reaction>
</comment>
<accession>A0A2S9VG88</accession>
<dbReference type="InterPro" id="IPR013783">
    <property type="entry name" value="Ig-like_fold"/>
</dbReference>
<dbReference type="GO" id="GO:0030245">
    <property type="term" value="P:cellulose catabolic process"/>
    <property type="evidence" value="ECO:0007669"/>
    <property type="project" value="UniProtKB-KW"/>
</dbReference>
<dbReference type="EMBL" id="PVNP01000005">
    <property type="protein sequence ID" value="PRO75482.1"/>
    <property type="molecule type" value="Genomic_DNA"/>
</dbReference>
<dbReference type="SUPFAM" id="SSF48208">
    <property type="entry name" value="Six-hairpin glycosidases"/>
    <property type="match status" value="1"/>
</dbReference>
<feature type="active site" evidence="7">
    <location>
        <position position="552"/>
    </location>
</feature>
<dbReference type="Pfam" id="PF02927">
    <property type="entry name" value="CelD_N"/>
    <property type="match status" value="1"/>
</dbReference>
<dbReference type="OrthoDB" id="9808897at2"/>
<dbReference type="InterPro" id="IPR008928">
    <property type="entry name" value="6-hairpin_glycosidase_sf"/>
</dbReference>
<reference evidence="12" key="1">
    <citation type="journal article" date="2020" name="Int. J. Syst. Evol. Microbiol.">
        <title>Alteromonas alba sp. nov., a marine bacterium isolated from the seawater of the West Pacific Ocean.</title>
        <authorList>
            <person name="Sun C."/>
            <person name="Wu Y.-H."/>
            <person name="Xamxidin M."/>
            <person name="Cheng H."/>
            <person name="Xu X.-W."/>
        </authorList>
    </citation>
    <scope>NUCLEOTIDE SEQUENCE [LARGE SCALE GENOMIC DNA]</scope>
    <source>
        <strain evidence="12">190</strain>
    </source>
</reference>
<dbReference type="InterPro" id="IPR004197">
    <property type="entry name" value="Cellulase_Ig-like"/>
</dbReference>
<name>A0A2S9VG88_9ALTE</name>
<organism evidence="11 12">
    <name type="scientific">Alteromonas alba</name>
    <dbReference type="NCBI Taxonomy" id="2079529"/>
    <lineage>
        <taxon>Bacteria</taxon>
        <taxon>Pseudomonadati</taxon>
        <taxon>Pseudomonadota</taxon>
        <taxon>Gammaproteobacteria</taxon>
        <taxon>Alteromonadales</taxon>
        <taxon>Alteromonadaceae</taxon>
        <taxon>Alteromonas/Salinimonas group</taxon>
        <taxon>Alteromonas</taxon>
    </lineage>
</organism>
<keyword evidence="2 6" id="KW-0378">Hydrolase</keyword>
<dbReference type="Gene3D" id="1.50.10.10">
    <property type="match status" value="1"/>
</dbReference>
<evidence type="ECO:0000256" key="5">
    <source>
        <dbReference type="ARBA" id="ARBA00023326"/>
    </source>
</evidence>
<proteinExistence type="inferred from homology"/>
<evidence type="ECO:0000256" key="8">
    <source>
        <dbReference type="RuleBase" id="RU361166"/>
    </source>
</evidence>
<feature type="domain" description="Cellulase Ig-like" evidence="10">
    <location>
        <begin position="51"/>
        <end position="122"/>
    </location>
</feature>
<feature type="domain" description="Glycoside hydrolase family 9" evidence="9">
    <location>
        <begin position="139"/>
        <end position="564"/>
    </location>
</feature>
<sequence length="573" mass="62841">MSTTLLSFSKLAMSLSLVFAIGACSGVNSTSSTASSATADSGSQPVEFYANQVGFLPQQQKHIVVRTSQAVSFRVTNTASGQTVLEGTTSSPDYWPLADQTVAIADVSSITAPGLYRLSVGDNSYTTFSISVQRVSALHDAAIKAYYYNRAGMALDPAFAGKWHREAGHTDTHVINLNEPKISLASPKGWYDAGDYNKYIVNSGISTYTLMRAYLDFPDFYVQRRWNIPESTNNQPDLLDEISWNLDWMLTMQDTDGGVFHKLTTLNFAPAVMPAEATEQRYVVAKGTAASLNFAAVMATAARVYPQQQSNFLAAAKRAWQWALENPQVAYKNAQNVKTGEYGDSSFNDEFAWAASELFVTTGEQDFLIEAHRYLGSPSTPGWSDTMGLAYLSLLSEQGQNALPAKRYQELKTRFLDYADALVKTSQASPFRTAMTANDFVWGSNGVAMNHAMVLASAYRMSNNPDYRHTFTGLVDYVLGKNPVDYSYVTGFGETSPRFIHHRQSHADGIAEPVPGFLVGGAQNGQQDNCQYSASLPATSYKDNWCSYSTNEVTINWNAPLVYSLAAMLTLTE</sequence>
<evidence type="ECO:0000256" key="6">
    <source>
        <dbReference type="PROSITE-ProRule" id="PRU10059"/>
    </source>
</evidence>
<dbReference type="PANTHER" id="PTHR22298">
    <property type="entry name" value="ENDO-1,4-BETA-GLUCANASE"/>
    <property type="match status" value="1"/>
</dbReference>
<evidence type="ECO:0000256" key="7">
    <source>
        <dbReference type="PROSITE-ProRule" id="PRU10060"/>
    </source>
</evidence>
<evidence type="ECO:0000259" key="9">
    <source>
        <dbReference type="Pfam" id="PF00759"/>
    </source>
</evidence>
<feature type="active site" evidence="6">
    <location>
        <position position="501"/>
    </location>
</feature>
<comment type="caution">
    <text evidence="11">The sequence shown here is derived from an EMBL/GenBank/DDBJ whole genome shotgun (WGS) entry which is preliminary data.</text>
</comment>
<evidence type="ECO:0000256" key="4">
    <source>
        <dbReference type="ARBA" id="ARBA00023295"/>
    </source>
</evidence>
<keyword evidence="4 6" id="KW-0326">Glycosidase</keyword>
<dbReference type="Pfam" id="PF00759">
    <property type="entry name" value="Glyco_hydro_9"/>
    <property type="match status" value="1"/>
</dbReference>
<evidence type="ECO:0000256" key="2">
    <source>
        <dbReference type="ARBA" id="ARBA00022801"/>
    </source>
</evidence>
<dbReference type="GO" id="GO:0008810">
    <property type="term" value="F:cellulase activity"/>
    <property type="evidence" value="ECO:0007669"/>
    <property type="project" value="UniProtKB-EC"/>
</dbReference>
<dbReference type="EC" id="3.2.1.4" evidence="8"/>
<dbReference type="PROSITE" id="PS00592">
    <property type="entry name" value="GH9_2"/>
    <property type="match status" value="1"/>
</dbReference>
<evidence type="ECO:0000259" key="10">
    <source>
        <dbReference type="Pfam" id="PF02927"/>
    </source>
</evidence>
<evidence type="ECO:0000313" key="12">
    <source>
        <dbReference type="Proteomes" id="UP000238949"/>
    </source>
</evidence>